<evidence type="ECO:0000256" key="1">
    <source>
        <dbReference type="SAM" id="MobiDB-lite"/>
    </source>
</evidence>
<feature type="compositionally biased region" description="Low complexity" evidence="1">
    <location>
        <begin position="211"/>
        <end position="240"/>
    </location>
</feature>
<reference evidence="3 4" key="1">
    <citation type="submission" date="2022-04" db="EMBL/GenBank/DDBJ databases">
        <title>Streptomyces sp. nov. LCR6-01 isolated from Lichen of Dirinaria sp.</title>
        <authorList>
            <person name="Kanchanasin P."/>
            <person name="Tanasupawat S."/>
            <person name="Phongsopitanun W."/>
        </authorList>
    </citation>
    <scope>NUCLEOTIDE SEQUENCE [LARGE SCALE GENOMIC DNA]</scope>
    <source>
        <strain evidence="3 4">LCR6-01</strain>
    </source>
</reference>
<feature type="chain" id="PRO_5046939267" evidence="2">
    <location>
        <begin position="27"/>
        <end position="240"/>
    </location>
</feature>
<keyword evidence="2" id="KW-0732">Signal</keyword>
<dbReference type="PROSITE" id="PS51257">
    <property type="entry name" value="PROKAR_LIPOPROTEIN"/>
    <property type="match status" value="1"/>
</dbReference>
<comment type="caution">
    <text evidence="3">The sequence shown here is derived from an EMBL/GenBank/DDBJ whole genome shotgun (WGS) entry which is preliminary data.</text>
</comment>
<sequence>MSRSLRRGALAATAIVFSIASLSACGAGNDAQTLGVRPDNAAATVGDIQIQNVAVVTQPEREAAGPAVVTAKIFNNGSKPQTLDRIALPDADAPVKLTAAQGGGKITVPAGGSVLLGGEGNASAVIAQGREAAQDGNVQDIVFSLSETGEVKMKAFVTPAHSYFTGFGPSEMPKAPSTQPSGPATSPSPTASSTRGPAVGQEGAEGEGQEDGAPAPDASDSASASVDAQEGQEGQADGQE</sequence>
<dbReference type="EMBL" id="JALPTH010000028">
    <property type="protein sequence ID" value="MCK8680550.1"/>
    <property type="molecule type" value="Genomic_DNA"/>
</dbReference>
<proteinExistence type="predicted"/>
<accession>A0ABT0IH06</accession>
<dbReference type="RefSeq" id="WP_248636368.1">
    <property type="nucleotide sequence ID" value="NZ_JALPTH010000028.1"/>
</dbReference>
<gene>
    <name evidence="3" type="ORF">M1O15_24750</name>
</gene>
<protein>
    <submittedName>
        <fullName evidence="3">DUF461 domain-containing protein</fullName>
    </submittedName>
</protein>
<name>A0ABT0IH06_9ACTN</name>
<organism evidence="3 4">
    <name type="scientific">Streptomyces lichenis</name>
    <dbReference type="NCBI Taxonomy" id="2306967"/>
    <lineage>
        <taxon>Bacteria</taxon>
        <taxon>Bacillati</taxon>
        <taxon>Actinomycetota</taxon>
        <taxon>Actinomycetes</taxon>
        <taxon>Kitasatosporales</taxon>
        <taxon>Streptomycetaceae</taxon>
        <taxon>Streptomyces</taxon>
    </lineage>
</organism>
<dbReference type="Proteomes" id="UP001522868">
    <property type="component" value="Unassembled WGS sequence"/>
</dbReference>
<feature type="region of interest" description="Disordered" evidence="1">
    <location>
        <begin position="168"/>
        <end position="240"/>
    </location>
</feature>
<feature type="compositionally biased region" description="Low complexity" evidence="1">
    <location>
        <begin position="175"/>
        <end position="202"/>
    </location>
</feature>
<feature type="signal peptide" evidence="2">
    <location>
        <begin position="1"/>
        <end position="26"/>
    </location>
</feature>
<evidence type="ECO:0000313" key="3">
    <source>
        <dbReference type="EMBL" id="MCK8680550.1"/>
    </source>
</evidence>
<evidence type="ECO:0000313" key="4">
    <source>
        <dbReference type="Proteomes" id="UP001522868"/>
    </source>
</evidence>
<keyword evidence="4" id="KW-1185">Reference proteome</keyword>
<evidence type="ECO:0000256" key="2">
    <source>
        <dbReference type="SAM" id="SignalP"/>
    </source>
</evidence>